<evidence type="ECO:0000256" key="9">
    <source>
        <dbReference type="ARBA" id="ARBA00048780"/>
    </source>
</evidence>
<dbReference type="EC" id="4.4.1.2" evidence="7"/>
<evidence type="ECO:0000256" key="6">
    <source>
        <dbReference type="ARBA" id="ARBA00023239"/>
    </source>
</evidence>
<dbReference type="PANTHER" id="PTHR11808">
    <property type="entry name" value="TRANS-SULFURATION ENZYME FAMILY MEMBER"/>
    <property type="match status" value="1"/>
</dbReference>
<dbReference type="PANTHER" id="PTHR11808:SF80">
    <property type="entry name" value="CYSTATHIONINE GAMMA-LYASE"/>
    <property type="match status" value="1"/>
</dbReference>
<dbReference type="GO" id="GO:0005737">
    <property type="term" value="C:cytoplasm"/>
    <property type="evidence" value="ECO:0007669"/>
    <property type="project" value="TreeGrafter"/>
</dbReference>
<dbReference type="FunFam" id="3.40.640.10:FF:000046">
    <property type="entry name" value="Cystathionine gamma-lyase"/>
    <property type="match status" value="1"/>
</dbReference>
<dbReference type="InterPro" id="IPR006237">
    <property type="entry name" value="L-Met_gamma_lys"/>
</dbReference>
<dbReference type="PROSITE" id="PS00868">
    <property type="entry name" value="CYS_MET_METAB_PP"/>
    <property type="match status" value="1"/>
</dbReference>
<evidence type="ECO:0000313" key="13">
    <source>
        <dbReference type="EMBL" id="GEN32182.1"/>
    </source>
</evidence>
<evidence type="ECO:0000256" key="7">
    <source>
        <dbReference type="ARBA" id="ARBA00047175"/>
    </source>
</evidence>
<comment type="cofactor">
    <cofactor evidence="1 12">
        <name>pyridoxal 5'-phosphate</name>
        <dbReference type="ChEBI" id="CHEBI:597326"/>
    </cofactor>
</comment>
<dbReference type="AlphaFoldDB" id="A0A511V4P5"/>
<comment type="similarity">
    <text evidence="2">Belongs to the trans-sulfuration enzymes family. L-methionine gamma-lyase subfamily.</text>
</comment>
<proteinExistence type="inferred from homology"/>
<evidence type="ECO:0000256" key="12">
    <source>
        <dbReference type="RuleBase" id="RU362118"/>
    </source>
</evidence>
<evidence type="ECO:0000256" key="1">
    <source>
        <dbReference type="ARBA" id="ARBA00001933"/>
    </source>
</evidence>
<evidence type="ECO:0000256" key="11">
    <source>
        <dbReference type="PIRSR" id="PIRSR001434-2"/>
    </source>
</evidence>
<comment type="catalytic activity">
    <reaction evidence="9">
        <text>L-homocysteine + H2O = 2-oxobutanoate + hydrogen sulfide + NH4(+) + H(+)</text>
        <dbReference type="Rhea" id="RHEA:14501"/>
        <dbReference type="ChEBI" id="CHEBI:15377"/>
        <dbReference type="ChEBI" id="CHEBI:15378"/>
        <dbReference type="ChEBI" id="CHEBI:16763"/>
        <dbReference type="ChEBI" id="CHEBI:28938"/>
        <dbReference type="ChEBI" id="CHEBI:29919"/>
        <dbReference type="ChEBI" id="CHEBI:58199"/>
        <dbReference type="EC" id="4.4.1.2"/>
    </reaction>
    <physiologicalReaction direction="left-to-right" evidence="9">
        <dbReference type="Rhea" id="RHEA:14502"/>
    </physiologicalReaction>
</comment>
<dbReference type="InterPro" id="IPR000277">
    <property type="entry name" value="Cys/Met-Metab_PyrdxlP-dep_enz"/>
</dbReference>
<comment type="caution">
    <text evidence="13">The sequence shown here is derived from an EMBL/GenBank/DDBJ whole genome shotgun (WGS) entry which is preliminary data.</text>
</comment>
<accession>A0A511V4P5</accession>
<dbReference type="RefSeq" id="WP_146938540.1">
    <property type="nucleotide sequence ID" value="NZ_BJXW01000033.1"/>
</dbReference>
<dbReference type="InterPro" id="IPR015421">
    <property type="entry name" value="PyrdxlP-dep_Trfase_major"/>
</dbReference>
<evidence type="ECO:0000256" key="8">
    <source>
        <dbReference type="ARBA" id="ARBA00047199"/>
    </source>
</evidence>
<comment type="catalytic activity">
    <reaction evidence="10">
        <text>L-methionine + H2O = methanethiol + 2-oxobutanoate + NH4(+)</text>
        <dbReference type="Rhea" id="RHEA:23800"/>
        <dbReference type="ChEBI" id="CHEBI:15377"/>
        <dbReference type="ChEBI" id="CHEBI:16007"/>
        <dbReference type="ChEBI" id="CHEBI:16763"/>
        <dbReference type="ChEBI" id="CHEBI:28938"/>
        <dbReference type="ChEBI" id="CHEBI:57844"/>
        <dbReference type="EC" id="4.4.1.11"/>
    </reaction>
    <physiologicalReaction direction="left-to-right" evidence="10">
        <dbReference type="Rhea" id="RHEA:23801"/>
    </physiologicalReaction>
</comment>
<dbReference type="Proteomes" id="UP000321491">
    <property type="component" value="Unassembled WGS sequence"/>
</dbReference>
<dbReference type="InterPro" id="IPR054542">
    <property type="entry name" value="Cys_met_metab_PP"/>
</dbReference>
<dbReference type="GO" id="GO:0019346">
    <property type="term" value="P:transsulfuration"/>
    <property type="evidence" value="ECO:0007669"/>
    <property type="project" value="InterPro"/>
</dbReference>
<keyword evidence="6 13" id="KW-0456">Lyase</keyword>
<protein>
    <recommendedName>
        <fullName evidence="4">L-methionine gamma-lyase</fullName>
        <ecNumber evidence="3">4.4.1.11</ecNumber>
        <ecNumber evidence="7">4.4.1.2</ecNumber>
    </recommendedName>
    <alternativeName>
        <fullName evidence="8">Homocysteine desulfhydrase</fullName>
    </alternativeName>
</protein>
<reference evidence="13 14" key="1">
    <citation type="submission" date="2019-07" db="EMBL/GenBank/DDBJ databases">
        <title>Whole genome shotgun sequence of Cerasibacillus quisquiliarum NBRC 102429.</title>
        <authorList>
            <person name="Hosoyama A."/>
            <person name="Uohara A."/>
            <person name="Ohji S."/>
            <person name="Ichikawa N."/>
        </authorList>
    </citation>
    <scope>NUCLEOTIDE SEQUENCE [LARGE SCALE GENOMIC DNA]</scope>
    <source>
        <strain evidence="13 14">NBRC 102429</strain>
    </source>
</reference>
<dbReference type="CDD" id="cd00614">
    <property type="entry name" value="CGS_like"/>
    <property type="match status" value="1"/>
</dbReference>
<dbReference type="Pfam" id="PF01053">
    <property type="entry name" value="Cys_Met_Meta_PP"/>
    <property type="match status" value="1"/>
</dbReference>
<name>A0A511V4P5_9BACI</name>
<dbReference type="NCBIfam" id="TIGR01328">
    <property type="entry name" value="met_gam_lyase"/>
    <property type="match status" value="1"/>
</dbReference>
<organism evidence="13 14">
    <name type="scientific">Cerasibacillus quisquiliarum</name>
    <dbReference type="NCBI Taxonomy" id="227865"/>
    <lineage>
        <taxon>Bacteria</taxon>
        <taxon>Bacillati</taxon>
        <taxon>Bacillota</taxon>
        <taxon>Bacilli</taxon>
        <taxon>Bacillales</taxon>
        <taxon>Bacillaceae</taxon>
        <taxon>Cerasibacillus</taxon>
    </lineage>
</organism>
<keyword evidence="5 11" id="KW-0663">Pyridoxal phosphate</keyword>
<gene>
    <name evidence="13" type="ORF">CQU01_24200</name>
</gene>
<dbReference type="PIRSF" id="PIRSF001434">
    <property type="entry name" value="CGS"/>
    <property type="match status" value="1"/>
</dbReference>
<feature type="modified residue" description="N6-(pyridoxal phosphate)lysine" evidence="11">
    <location>
        <position position="209"/>
    </location>
</feature>
<dbReference type="GO" id="GO:0047982">
    <property type="term" value="F:homocysteine desulfhydrase activity"/>
    <property type="evidence" value="ECO:0007669"/>
    <property type="project" value="UniProtKB-EC"/>
</dbReference>
<dbReference type="SUPFAM" id="SSF53383">
    <property type="entry name" value="PLP-dependent transferases"/>
    <property type="match status" value="1"/>
</dbReference>
<dbReference type="InterPro" id="IPR015424">
    <property type="entry name" value="PyrdxlP-dep_Trfase"/>
</dbReference>
<evidence type="ECO:0000256" key="3">
    <source>
        <dbReference type="ARBA" id="ARBA00012222"/>
    </source>
</evidence>
<dbReference type="Gene3D" id="3.40.640.10">
    <property type="entry name" value="Type I PLP-dependent aspartate aminotransferase-like (Major domain)"/>
    <property type="match status" value="1"/>
</dbReference>
<evidence type="ECO:0000256" key="5">
    <source>
        <dbReference type="ARBA" id="ARBA00022898"/>
    </source>
</evidence>
<evidence type="ECO:0000256" key="10">
    <source>
        <dbReference type="ARBA" id="ARBA00052699"/>
    </source>
</evidence>
<evidence type="ECO:0000313" key="14">
    <source>
        <dbReference type="Proteomes" id="UP000321491"/>
    </source>
</evidence>
<keyword evidence="14" id="KW-1185">Reference proteome</keyword>
<dbReference type="InterPro" id="IPR015422">
    <property type="entry name" value="PyrdxlP-dep_Trfase_small"/>
</dbReference>
<dbReference type="EMBL" id="BJXW01000033">
    <property type="protein sequence ID" value="GEN32182.1"/>
    <property type="molecule type" value="Genomic_DNA"/>
</dbReference>
<dbReference type="GO" id="GO:0030170">
    <property type="term" value="F:pyridoxal phosphate binding"/>
    <property type="evidence" value="ECO:0007669"/>
    <property type="project" value="InterPro"/>
</dbReference>
<evidence type="ECO:0000256" key="4">
    <source>
        <dbReference type="ARBA" id="ARBA00019040"/>
    </source>
</evidence>
<evidence type="ECO:0000256" key="2">
    <source>
        <dbReference type="ARBA" id="ARBA00008667"/>
    </source>
</evidence>
<dbReference type="GO" id="GO:0018826">
    <property type="term" value="F:methionine gamma-lyase activity"/>
    <property type="evidence" value="ECO:0007669"/>
    <property type="project" value="UniProtKB-EC"/>
</dbReference>
<sequence length="398" mass="44116">MTKTYKHFETAVIHEGYASEEMFGSLAPPIFQTSTFAFTSAEQGERRFSGEESGYIYSRLGNPTVNILEKRIAALEGGEKGLAFASGMAAVSAVLFALTKANDHILCSVGLYGCTFGLLTMMKEKYHITHDFSPMRTKEEIRSLIRPETACIYIETPINPTMQLIDLQMVSEVAKEYHIPVVVDNTFSSPYLQRPLELGCDVVVHSATKYIGGHGDVIAGLVVGKKDFIDEIAMTTQKDIGGVISPFQAWLLLRGLKTLPVRMDRHCEQAETIAKKLARHPAVTAVYYPNNDIQKKQMLRGGAMISFEVLGNKRTAQLLLNQLKLIKVAVSLGDTETLIEHPATMTHAIVPEDERLKMGITDQMIRLSVGLEAWQDIWSDLKQALDHIQAEAQSVVSK</sequence>
<dbReference type="OrthoDB" id="9803887at2"/>
<dbReference type="NCBIfam" id="NF005263">
    <property type="entry name" value="PRK06767.1"/>
    <property type="match status" value="1"/>
</dbReference>
<dbReference type="Gene3D" id="3.90.1150.10">
    <property type="entry name" value="Aspartate Aminotransferase, domain 1"/>
    <property type="match status" value="1"/>
</dbReference>
<dbReference type="EC" id="4.4.1.11" evidence="3"/>